<dbReference type="Gene3D" id="3.90.550.10">
    <property type="entry name" value="Spore Coat Polysaccharide Biosynthesis Protein SpsA, Chain A"/>
    <property type="match status" value="1"/>
</dbReference>
<dbReference type="Pfam" id="PF00483">
    <property type="entry name" value="NTP_transferase"/>
    <property type="match status" value="1"/>
</dbReference>
<dbReference type="GO" id="GO:0016779">
    <property type="term" value="F:nucleotidyltransferase activity"/>
    <property type="evidence" value="ECO:0007669"/>
    <property type="project" value="UniProtKB-KW"/>
</dbReference>
<accession>A0ABV9JPF5</accession>
<keyword evidence="1 4" id="KW-0808">Transferase</keyword>
<evidence type="ECO:0000313" key="5">
    <source>
        <dbReference type="Proteomes" id="UP001595962"/>
    </source>
</evidence>
<name>A0ABV9JPF5_9GAMM</name>
<feature type="domain" description="Nucleotidyl transferase" evidence="3">
    <location>
        <begin position="2"/>
        <end position="220"/>
    </location>
</feature>
<dbReference type="CDD" id="cd06422">
    <property type="entry name" value="NTP_transferase_like_1"/>
    <property type="match status" value="1"/>
</dbReference>
<dbReference type="InterPro" id="IPR005835">
    <property type="entry name" value="NTP_transferase_dom"/>
</dbReference>
<dbReference type="EC" id="2.7.7.99" evidence="4"/>
<dbReference type="InterPro" id="IPR054790">
    <property type="entry name" value="MurU"/>
</dbReference>
<dbReference type="SUPFAM" id="SSF53448">
    <property type="entry name" value="Nucleotide-diphospho-sugar transferases"/>
    <property type="match status" value="1"/>
</dbReference>
<dbReference type="InterPro" id="IPR050065">
    <property type="entry name" value="GlmU-like"/>
</dbReference>
<evidence type="ECO:0000313" key="4">
    <source>
        <dbReference type="EMBL" id="MFC4656054.1"/>
    </source>
</evidence>
<dbReference type="NCBIfam" id="NF045761">
    <property type="entry name" value="NAMPUrTaseMurU"/>
    <property type="match status" value="1"/>
</dbReference>
<dbReference type="InterPro" id="IPR029044">
    <property type="entry name" value="Nucleotide-diphossugar_trans"/>
</dbReference>
<proteinExistence type="predicted"/>
<evidence type="ECO:0000259" key="3">
    <source>
        <dbReference type="Pfam" id="PF00483"/>
    </source>
</evidence>
<organism evidence="4 5">
    <name type="scientific">Rheinheimera marina</name>
    <dbReference type="NCBI Taxonomy" id="1774958"/>
    <lineage>
        <taxon>Bacteria</taxon>
        <taxon>Pseudomonadati</taxon>
        <taxon>Pseudomonadota</taxon>
        <taxon>Gammaproteobacteria</taxon>
        <taxon>Chromatiales</taxon>
        <taxon>Chromatiaceae</taxon>
        <taxon>Rheinheimera</taxon>
    </lineage>
</organism>
<dbReference type="RefSeq" id="WP_377334771.1">
    <property type="nucleotide sequence ID" value="NZ_JBHSGB010000012.1"/>
</dbReference>
<evidence type="ECO:0000256" key="2">
    <source>
        <dbReference type="ARBA" id="ARBA00022695"/>
    </source>
</evidence>
<keyword evidence="2 4" id="KW-0548">Nucleotidyltransferase</keyword>
<dbReference type="PANTHER" id="PTHR43584:SF8">
    <property type="entry name" value="N-ACETYLMURAMATE ALPHA-1-PHOSPHATE URIDYLYLTRANSFERASE"/>
    <property type="match status" value="1"/>
</dbReference>
<dbReference type="EMBL" id="JBHSGB010000012">
    <property type="protein sequence ID" value="MFC4656054.1"/>
    <property type="molecule type" value="Genomic_DNA"/>
</dbReference>
<gene>
    <name evidence="4" type="primary">murU</name>
    <name evidence="4" type="ORF">ACFO3I_13650</name>
</gene>
<reference evidence="5" key="1">
    <citation type="journal article" date="2019" name="Int. J. Syst. Evol. Microbiol.">
        <title>The Global Catalogue of Microorganisms (GCM) 10K type strain sequencing project: providing services to taxonomists for standard genome sequencing and annotation.</title>
        <authorList>
            <consortium name="The Broad Institute Genomics Platform"/>
            <consortium name="The Broad Institute Genome Sequencing Center for Infectious Disease"/>
            <person name="Wu L."/>
            <person name="Ma J."/>
        </authorList>
    </citation>
    <scope>NUCLEOTIDE SEQUENCE [LARGE SCALE GENOMIC DNA]</scope>
    <source>
        <strain evidence="5">DT28</strain>
    </source>
</reference>
<evidence type="ECO:0000256" key="1">
    <source>
        <dbReference type="ARBA" id="ARBA00022679"/>
    </source>
</evidence>
<keyword evidence="5" id="KW-1185">Reference proteome</keyword>
<protein>
    <submittedName>
        <fullName evidence="4">N-acetylmuramate alpha-1-phosphate uridylyltransferase MurU</fullName>
        <ecNumber evidence="4">2.7.7.99</ecNumber>
    </submittedName>
</protein>
<sequence>MKAMILAAGRGERMRPLTDQLPKPLLNAAGKPLIQYHIESLVRAGYRELVINHAWLGDKLTAYLGDGQRFAAQIRYSDEGTEGLETAGGIRQALPLLGNEPFLVVNGDIWTDLDFSSLHLPADKLAHLVLVPNPPQHPQGDFGLQQDGLALQQAATQYTFSGIALYRPAFFQQVPAGKQKLAPFLRSAMAQGLVSAELYQGQWFDIGTVERLTQLSDLLEKRHVG</sequence>
<dbReference type="PANTHER" id="PTHR43584">
    <property type="entry name" value="NUCLEOTIDYL TRANSFERASE"/>
    <property type="match status" value="1"/>
</dbReference>
<comment type="caution">
    <text evidence="4">The sequence shown here is derived from an EMBL/GenBank/DDBJ whole genome shotgun (WGS) entry which is preliminary data.</text>
</comment>
<dbReference type="Proteomes" id="UP001595962">
    <property type="component" value="Unassembled WGS sequence"/>
</dbReference>